<organism evidence="8 9">
    <name type="scientific">Polychaeton citri CBS 116435</name>
    <dbReference type="NCBI Taxonomy" id="1314669"/>
    <lineage>
        <taxon>Eukaryota</taxon>
        <taxon>Fungi</taxon>
        <taxon>Dikarya</taxon>
        <taxon>Ascomycota</taxon>
        <taxon>Pezizomycotina</taxon>
        <taxon>Dothideomycetes</taxon>
        <taxon>Dothideomycetidae</taxon>
        <taxon>Capnodiales</taxon>
        <taxon>Capnodiaceae</taxon>
        <taxon>Polychaeton</taxon>
    </lineage>
</organism>
<evidence type="ECO:0000313" key="9">
    <source>
        <dbReference type="Proteomes" id="UP000799441"/>
    </source>
</evidence>
<dbReference type="Pfam" id="PF00856">
    <property type="entry name" value="SET"/>
    <property type="match status" value="1"/>
</dbReference>
<dbReference type="PANTHER" id="PTHR46402:SF2">
    <property type="entry name" value="HISTONE-LYSINE N-TRIMETHYLTRANSFERASE SMYD5"/>
    <property type="match status" value="1"/>
</dbReference>
<keyword evidence="1" id="KW-0489">Methyltransferase</keyword>
<dbReference type="GO" id="GO:0042799">
    <property type="term" value="F:histone H4K20 methyltransferase activity"/>
    <property type="evidence" value="ECO:0007669"/>
    <property type="project" value="TreeGrafter"/>
</dbReference>
<dbReference type="SMART" id="SM00317">
    <property type="entry name" value="SET"/>
    <property type="match status" value="1"/>
</dbReference>
<accession>A0A9P4UPA7</accession>
<gene>
    <name evidence="8" type="ORF">K431DRAFT_68933</name>
</gene>
<comment type="caution">
    <text evidence="8">The sequence shown here is derived from an EMBL/GenBank/DDBJ whole genome shotgun (WGS) entry which is preliminary data.</text>
</comment>
<evidence type="ECO:0000256" key="2">
    <source>
        <dbReference type="ARBA" id="ARBA00022679"/>
    </source>
</evidence>
<evidence type="ECO:0000256" key="6">
    <source>
        <dbReference type="ARBA" id="ARBA00048619"/>
    </source>
</evidence>
<dbReference type="PROSITE" id="PS50280">
    <property type="entry name" value="SET"/>
    <property type="match status" value="1"/>
</dbReference>
<keyword evidence="3" id="KW-0949">S-adenosyl-L-methionine</keyword>
<dbReference type="Proteomes" id="UP000799441">
    <property type="component" value="Unassembled WGS sequence"/>
</dbReference>
<dbReference type="AlphaFoldDB" id="A0A9P4UPA7"/>
<proteinExistence type="predicted"/>
<dbReference type="SUPFAM" id="SSF82199">
    <property type="entry name" value="SET domain"/>
    <property type="match status" value="1"/>
</dbReference>
<keyword evidence="9" id="KW-1185">Reference proteome</keyword>
<sequence>MGEEKFGIQRPVDVLPNQELNLSRTVKYFPYPDSIEVRTTDDRGCGVFALQTITKGTILFREAPLIRVVTSSAADFYLWPELEKLTAVELDNYSKLSFHMGKVSAATFHNLRTRNQRNLKLKGNALHDQVEADARLFAIWKTNCISIDINDSALDGESGLFPFFSRINHSCDPNSDGHLDDCTKELNMFTTRDIQAGEEITHTYINLAKYKTKRQRAKQLKNWCFVCTCERCRVE</sequence>
<dbReference type="OrthoDB" id="265717at2759"/>
<reference evidence="8" key="1">
    <citation type="journal article" date="2020" name="Stud. Mycol.">
        <title>101 Dothideomycetes genomes: a test case for predicting lifestyles and emergence of pathogens.</title>
        <authorList>
            <person name="Haridas S."/>
            <person name="Albert R."/>
            <person name="Binder M."/>
            <person name="Bloem J."/>
            <person name="Labutti K."/>
            <person name="Salamov A."/>
            <person name="Andreopoulos B."/>
            <person name="Baker S."/>
            <person name="Barry K."/>
            <person name="Bills G."/>
            <person name="Bluhm B."/>
            <person name="Cannon C."/>
            <person name="Castanera R."/>
            <person name="Culley D."/>
            <person name="Daum C."/>
            <person name="Ezra D."/>
            <person name="Gonzalez J."/>
            <person name="Henrissat B."/>
            <person name="Kuo A."/>
            <person name="Liang C."/>
            <person name="Lipzen A."/>
            <person name="Lutzoni F."/>
            <person name="Magnuson J."/>
            <person name="Mondo S."/>
            <person name="Nolan M."/>
            <person name="Ohm R."/>
            <person name="Pangilinan J."/>
            <person name="Park H.-J."/>
            <person name="Ramirez L."/>
            <person name="Alfaro M."/>
            <person name="Sun H."/>
            <person name="Tritt A."/>
            <person name="Yoshinaga Y."/>
            <person name="Zwiers L.-H."/>
            <person name="Turgeon B."/>
            <person name="Goodwin S."/>
            <person name="Spatafora J."/>
            <person name="Crous P."/>
            <person name="Grigoriev I."/>
        </authorList>
    </citation>
    <scope>NUCLEOTIDE SEQUENCE</scope>
    <source>
        <strain evidence="8">CBS 116435</strain>
    </source>
</reference>
<dbReference type="GO" id="GO:0032259">
    <property type="term" value="P:methylation"/>
    <property type="evidence" value="ECO:0007669"/>
    <property type="project" value="UniProtKB-KW"/>
</dbReference>
<feature type="domain" description="SET" evidence="7">
    <location>
        <begin position="33"/>
        <end position="205"/>
    </location>
</feature>
<dbReference type="InterPro" id="IPR001214">
    <property type="entry name" value="SET_dom"/>
</dbReference>
<dbReference type="EMBL" id="MU003789">
    <property type="protein sequence ID" value="KAF2721589.1"/>
    <property type="molecule type" value="Genomic_DNA"/>
</dbReference>
<evidence type="ECO:0000256" key="4">
    <source>
        <dbReference type="ARBA" id="ARBA00042380"/>
    </source>
</evidence>
<keyword evidence="2" id="KW-0808">Transferase</keyword>
<dbReference type="Gene3D" id="2.170.270.10">
    <property type="entry name" value="SET domain"/>
    <property type="match status" value="1"/>
</dbReference>
<dbReference type="PANTHER" id="PTHR46402">
    <property type="entry name" value="SET AND MYND DOMAIN-CONTAINING PROTEIN 5"/>
    <property type="match status" value="1"/>
</dbReference>
<evidence type="ECO:0000256" key="1">
    <source>
        <dbReference type="ARBA" id="ARBA00022603"/>
    </source>
</evidence>
<evidence type="ECO:0000313" key="8">
    <source>
        <dbReference type="EMBL" id="KAF2721589.1"/>
    </source>
</evidence>
<evidence type="ECO:0000256" key="5">
    <source>
        <dbReference type="ARBA" id="ARBA00044528"/>
    </source>
</evidence>
<protein>
    <recommendedName>
        <fullName evidence="5">Histone-lysine N-methyltransferase SET5</fullName>
    </recommendedName>
    <alternativeName>
        <fullName evidence="4">SET domain-containing protein 5</fullName>
    </alternativeName>
</protein>
<dbReference type="CDD" id="cd20071">
    <property type="entry name" value="SET_SMYD"/>
    <property type="match status" value="1"/>
</dbReference>
<comment type="catalytic activity">
    <reaction evidence="6">
        <text>L-lysyl-[histone] + S-adenosyl-L-methionine = N(6)-methyl-L-lysyl-[histone] + S-adenosyl-L-homocysteine + H(+)</text>
        <dbReference type="Rhea" id="RHEA:10024"/>
        <dbReference type="Rhea" id="RHEA-COMP:9845"/>
        <dbReference type="Rhea" id="RHEA-COMP:9846"/>
        <dbReference type="ChEBI" id="CHEBI:15378"/>
        <dbReference type="ChEBI" id="CHEBI:29969"/>
        <dbReference type="ChEBI" id="CHEBI:57856"/>
        <dbReference type="ChEBI" id="CHEBI:59789"/>
        <dbReference type="ChEBI" id="CHEBI:61929"/>
    </reaction>
    <physiologicalReaction direction="left-to-right" evidence="6">
        <dbReference type="Rhea" id="RHEA:10025"/>
    </physiologicalReaction>
</comment>
<dbReference type="GO" id="GO:0045814">
    <property type="term" value="P:negative regulation of gene expression, epigenetic"/>
    <property type="evidence" value="ECO:0007669"/>
    <property type="project" value="TreeGrafter"/>
</dbReference>
<name>A0A9P4UPA7_9PEZI</name>
<evidence type="ECO:0000259" key="7">
    <source>
        <dbReference type="PROSITE" id="PS50280"/>
    </source>
</evidence>
<evidence type="ECO:0000256" key="3">
    <source>
        <dbReference type="ARBA" id="ARBA00022691"/>
    </source>
</evidence>
<dbReference type="InterPro" id="IPR046341">
    <property type="entry name" value="SET_dom_sf"/>
</dbReference>